<dbReference type="Gene3D" id="3.40.50.300">
    <property type="entry name" value="P-loop containing nucleotide triphosphate hydrolases"/>
    <property type="match status" value="1"/>
</dbReference>
<dbReference type="InterPro" id="IPR041685">
    <property type="entry name" value="AAA_GajA/Old/RecF-like"/>
</dbReference>
<dbReference type="RefSeq" id="WP_023985475.1">
    <property type="nucleotide sequence ID" value="NC_023036.2"/>
</dbReference>
<protein>
    <submittedName>
        <fullName evidence="4">Chromosome segregation protein SMC</fullName>
    </submittedName>
</protein>
<dbReference type="Proteomes" id="UP000018763">
    <property type="component" value="Chromosome"/>
</dbReference>
<dbReference type="Pfam" id="PF13175">
    <property type="entry name" value="AAA_15"/>
    <property type="match status" value="1"/>
</dbReference>
<dbReference type="CDD" id="cd01026">
    <property type="entry name" value="TOPRIM_OLD"/>
    <property type="match status" value="1"/>
</dbReference>
<dbReference type="HOGENOM" id="CLU_035131_0_0_11"/>
<keyword evidence="5" id="KW-1185">Reference proteome</keyword>
<evidence type="ECO:0000259" key="3">
    <source>
        <dbReference type="Pfam" id="PF20469"/>
    </source>
</evidence>
<dbReference type="GO" id="GO:0016887">
    <property type="term" value="F:ATP hydrolysis activity"/>
    <property type="evidence" value="ECO:0007669"/>
    <property type="project" value="InterPro"/>
</dbReference>
<gene>
    <name evidence="4" type="ORF">D174_09005</name>
</gene>
<dbReference type="GO" id="GO:0006302">
    <property type="term" value="P:double-strand break repair"/>
    <property type="evidence" value="ECO:0007669"/>
    <property type="project" value="InterPro"/>
</dbReference>
<dbReference type="PANTHER" id="PTHR43581">
    <property type="entry name" value="ATP/GTP PHOSPHATASE"/>
    <property type="match status" value="1"/>
</dbReference>
<dbReference type="eggNOG" id="COG3950">
    <property type="taxonomic scope" value="Bacteria"/>
</dbReference>
<dbReference type="Pfam" id="PF13476">
    <property type="entry name" value="AAA_23"/>
    <property type="match status" value="1"/>
</dbReference>
<feature type="domain" description="Endonuclease GajA/Old nuclease/RecF-like AAA" evidence="1">
    <location>
        <begin position="200"/>
        <end position="330"/>
    </location>
</feature>
<dbReference type="PANTHER" id="PTHR43581:SF4">
    <property type="entry name" value="ATP_GTP PHOSPHATASE"/>
    <property type="match status" value="1"/>
</dbReference>
<dbReference type="InterPro" id="IPR034139">
    <property type="entry name" value="TOPRIM_OLD"/>
</dbReference>
<feature type="domain" description="Rad50/SbcC-type AAA" evidence="2">
    <location>
        <begin position="4"/>
        <end position="62"/>
    </location>
</feature>
<dbReference type="InterPro" id="IPR038729">
    <property type="entry name" value="Rad50/SbcC_AAA"/>
</dbReference>
<evidence type="ECO:0000313" key="5">
    <source>
        <dbReference type="Proteomes" id="UP000018763"/>
    </source>
</evidence>
<dbReference type="InterPro" id="IPR027417">
    <property type="entry name" value="P-loop_NTPase"/>
</dbReference>
<dbReference type="GeneID" id="43449631"/>
<organism evidence="4 5">
    <name type="scientific">Mycolicibacterium neoaurum VKM Ac-1815D</name>
    <dbReference type="NCBI Taxonomy" id="700508"/>
    <lineage>
        <taxon>Bacteria</taxon>
        <taxon>Bacillati</taxon>
        <taxon>Actinomycetota</taxon>
        <taxon>Actinomycetes</taxon>
        <taxon>Mycobacteriales</taxon>
        <taxon>Mycobacteriaceae</taxon>
        <taxon>Mycolicibacterium</taxon>
    </lineage>
</organism>
<dbReference type="KEGG" id="mne:D174_09005"/>
<dbReference type="InterPro" id="IPR051396">
    <property type="entry name" value="Bact_Antivir_Def_Nuclease"/>
</dbReference>
<dbReference type="SUPFAM" id="SSF52540">
    <property type="entry name" value="P-loop containing nucleoside triphosphate hydrolases"/>
    <property type="match status" value="1"/>
</dbReference>
<reference evidence="4 5" key="1">
    <citation type="journal article" date="2014" name="Genome Announc.">
        <title>Complete Genome Sequence of Sterol-Transforming Mycobacterium neoaurum Strain VKM Ac-1815D.</title>
        <authorList>
            <person name="Shtratnikova V.Y."/>
            <person name="Bragin E.Y."/>
            <person name="Dovbnya D.V."/>
            <person name="Pekov Y.A."/>
            <person name="Schelkunov M.I."/>
            <person name="Strizhov N."/>
            <person name="Ivashina T.V."/>
            <person name="Ashapkin V.V."/>
            <person name="Donova M.V."/>
        </authorList>
    </citation>
    <scope>NUCLEOTIDE SEQUENCE [LARGE SCALE GENOMIC DNA]</scope>
    <source>
        <strain evidence="4 5">VKM Ac-1815D</strain>
    </source>
</reference>
<evidence type="ECO:0000259" key="1">
    <source>
        <dbReference type="Pfam" id="PF13175"/>
    </source>
</evidence>
<proteinExistence type="predicted"/>
<evidence type="ECO:0000313" key="4">
    <source>
        <dbReference type="EMBL" id="AHC24712.1"/>
    </source>
</evidence>
<dbReference type="AlphaFoldDB" id="V5X9N4"/>
<dbReference type="Pfam" id="PF20469">
    <property type="entry name" value="OLD-like_TOPRIM"/>
    <property type="match status" value="1"/>
</dbReference>
<sequence length="532" mass="59376">MLQRIVIKNFKSYETFGLDFNEDINIIVGDNEAGKSTLLEAINLVLTGRVAGRPIQSEISPHLFNQSAAQQYLKAVNAGSNPMQPEIIVDLFLKKDPETAHLTGTNNLEKIDKPGIRLRIAYNDEYAEEYSAFIAAKTASTIPVEYYKVEWLAFSGNPITQRGIPVAASMINAANIRLQNGADYYLQKIIKGHLTDQQRTELSRAYRDLKQTFAANDSISAINDILDQAKGDVSDKTFKLGIDVSQQSGWESGLVPHLDDLPFTMIGSGEQNTMKILLAINRRLEESHAILIEEPENHLSYATLNKLISKIEDKCKERQVIITTHSSYVINKLGLGKLILLHEQQAAKMTDLDPTTQDYFMKLSGYDTLRLVLARETIIVEGPSDELVVQRAYMDTHGGRLPIHDGIDVLNARGLSSKRFLEIAAHLKKPVHVVTDNDGKPEAVDEKFKDFAPYDNITIHRSDDATLPSLEDHILAVNGREKMNRILGKSFTDDAKILAHMKNDNNKTTGALAIFGTQETVTMPEYIFNAIK</sequence>
<dbReference type="EMBL" id="CP006936">
    <property type="protein sequence ID" value="AHC24712.1"/>
    <property type="molecule type" value="Genomic_DNA"/>
</dbReference>
<accession>V5X9N4</accession>
<name>V5X9N4_MYCNE</name>
<feature type="domain" description="OLD protein-like TOPRIM" evidence="3">
    <location>
        <begin position="374"/>
        <end position="438"/>
    </location>
</feature>
<evidence type="ECO:0000259" key="2">
    <source>
        <dbReference type="Pfam" id="PF13476"/>
    </source>
</evidence>